<sequence>LVYKSIEPLLSHNTQQASKQSFFHGLCACGHGRSEVPSRFYFMDVKFGAGILLRLLKDAPSIAIMVKAWLAIWAWRKMDRHLRNKHELGLVDLLRNSFDGAERSLIPLLQEYPFILPALLALWAWQALGLGSFFCMLVCVFLLRS</sequence>
<organism evidence="2 3">
    <name type="scientific">Linum tenue</name>
    <dbReference type="NCBI Taxonomy" id="586396"/>
    <lineage>
        <taxon>Eukaryota</taxon>
        <taxon>Viridiplantae</taxon>
        <taxon>Streptophyta</taxon>
        <taxon>Embryophyta</taxon>
        <taxon>Tracheophyta</taxon>
        <taxon>Spermatophyta</taxon>
        <taxon>Magnoliopsida</taxon>
        <taxon>eudicotyledons</taxon>
        <taxon>Gunneridae</taxon>
        <taxon>Pentapetalae</taxon>
        <taxon>rosids</taxon>
        <taxon>fabids</taxon>
        <taxon>Malpighiales</taxon>
        <taxon>Linaceae</taxon>
        <taxon>Linum</taxon>
    </lineage>
</organism>
<dbReference type="Proteomes" id="UP001154282">
    <property type="component" value="Unassembled WGS sequence"/>
</dbReference>
<reference evidence="2" key="1">
    <citation type="submission" date="2022-08" db="EMBL/GenBank/DDBJ databases">
        <authorList>
            <person name="Gutierrez-Valencia J."/>
        </authorList>
    </citation>
    <scope>NUCLEOTIDE SEQUENCE</scope>
</reference>
<proteinExistence type="predicted"/>
<comment type="caution">
    <text evidence="2">The sequence shown here is derived from an EMBL/GenBank/DDBJ whole genome shotgun (WGS) entry which is preliminary data.</text>
</comment>
<evidence type="ECO:0000256" key="1">
    <source>
        <dbReference type="SAM" id="Phobius"/>
    </source>
</evidence>
<feature type="transmembrane region" description="Helical" evidence="1">
    <location>
        <begin position="114"/>
        <end position="143"/>
    </location>
</feature>
<keyword evidence="1" id="KW-1133">Transmembrane helix</keyword>
<name>A0AAV0HI18_9ROSI</name>
<accession>A0AAV0HI18</accession>
<evidence type="ECO:0000313" key="2">
    <source>
        <dbReference type="EMBL" id="CAI0384827.1"/>
    </source>
</evidence>
<gene>
    <name evidence="2" type="ORF">LITE_LOCUS4539</name>
</gene>
<dbReference type="AlphaFoldDB" id="A0AAV0HI18"/>
<feature type="non-terminal residue" evidence="2">
    <location>
        <position position="1"/>
    </location>
</feature>
<dbReference type="EMBL" id="CAMGYJ010000002">
    <property type="protein sequence ID" value="CAI0384827.1"/>
    <property type="molecule type" value="Genomic_DNA"/>
</dbReference>
<keyword evidence="3" id="KW-1185">Reference proteome</keyword>
<evidence type="ECO:0000313" key="3">
    <source>
        <dbReference type="Proteomes" id="UP001154282"/>
    </source>
</evidence>
<keyword evidence="1" id="KW-0812">Transmembrane</keyword>
<protein>
    <submittedName>
        <fullName evidence="2">Uncharacterized protein</fullName>
    </submittedName>
</protein>
<keyword evidence="1" id="KW-0472">Membrane</keyword>